<evidence type="ECO:0000313" key="2">
    <source>
        <dbReference type="EMBL" id="CAD7403491.1"/>
    </source>
</evidence>
<sequence length="123" mass="13747">MNQSKIPEHPRENRQQPEYKYKGIPERTNLNQSKISGHSRENQHEPEWIPFLVHTLVQNVLASSCTKKHFTGTGAANARYRVEISPVSKSTTSFTQGSVPFTAQCVPDRLGGKQDIATSNSDP</sequence>
<dbReference type="AlphaFoldDB" id="A0A7R9CVY1"/>
<organism evidence="2">
    <name type="scientific">Timema poppense</name>
    <name type="common">Walking stick</name>
    <dbReference type="NCBI Taxonomy" id="170557"/>
    <lineage>
        <taxon>Eukaryota</taxon>
        <taxon>Metazoa</taxon>
        <taxon>Ecdysozoa</taxon>
        <taxon>Arthropoda</taxon>
        <taxon>Hexapoda</taxon>
        <taxon>Insecta</taxon>
        <taxon>Pterygota</taxon>
        <taxon>Neoptera</taxon>
        <taxon>Polyneoptera</taxon>
        <taxon>Phasmatodea</taxon>
        <taxon>Timematodea</taxon>
        <taxon>Timematoidea</taxon>
        <taxon>Timematidae</taxon>
        <taxon>Timema</taxon>
    </lineage>
</organism>
<accession>A0A7R9CVY1</accession>
<reference evidence="2" key="1">
    <citation type="submission" date="2020-11" db="EMBL/GenBank/DDBJ databases">
        <authorList>
            <person name="Tran Van P."/>
        </authorList>
    </citation>
    <scope>NUCLEOTIDE SEQUENCE</scope>
</reference>
<feature type="region of interest" description="Disordered" evidence="1">
    <location>
        <begin position="1"/>
        <end position="43"/>
    </location>
</feature>
<evidence type="ECO:0000256" key="1">
    <source>
        <dbReference type="SAM" id="MobiDB-lite"/>
    </source>
</evidence>
<name>A0A7R9CVY1_TIMPO</name>
<feature type="compositionally biased region" description="Basic and acidic residues" evidence="1">
    <location>
        <begin position="1"/>
        <end position="25"/>
    </location>
</feature>
<protein>
    <submittedName>
        <fullName evidence="2">Uncharacterized protein</fullName>
    </submittedName>
</protein>
<proteinExistence type="predicted"/>
<gene>
    <name evidence="2" type="ORF">TPSB3V08_LOCUS4080</name>
</gene>
<dbReference type="EMBL" id="OD001884">
    <property type="protein sequence ID" value="CAD7403491.1"/>
    <property type="molecule type" value="Genomic_DNA"/>
</dbReference>